<evidence type="ECO:0000256" key="1">
    <source>
        <dbReference type="ARBA" id="ARBA00006529"/>
    </source>
</evidence>
<keyword evidence="7 10" id="KW-0067">ATP-binding</keyword>
<dbReference type="Pfam" id="PF00069">
    <property type="entry name" value="Pkinase"/>
    <property type="match status" value="1"/>
</dbReference>
<dbReference type="InterPro" id="IPR001245">
    <property type="entry name" value="Ser-Thr/Tyr_kinase_cat_dom"/>
</dbReference>
<keyword evidence="4 13" id="KW-0808">Transferase</keyword>
<evidence type="ECO:0000256" key="2">
    <source>
        <dbReference type="ARBA" id="ARBA00012406"/>
    </source>
</evidence>
<evidence type="ECO:0000256" key="11">
    <source>
        <dbReference type="SAM" id="MobiDB-lite"/>
    </source>
</evidence>
<feature type="region of interest" description="Disordered" evidence="11">
    <location>
        <begin position="50"/>
        <end position="69"/>
    </location>
</feature>
<evidence type="ECO:0000256" key="10">
    <source>
        <dbReference type="PROSITE-ProRule" id="PRU10141"/>
    </source>
</evidence>
<feature type="compositionally biased region" description="Low complexity" evidence="11">
    <location>
        <begin position="50"/>
        <end position="64"/>
    </location>
</feature>
<dbReference type="GO" id="GO:0106310">
    <property type="term" value="F:protein serine kinase activity"/>
    <property type="evidence" value="ECO:0007669"/>
    <property type="project" value="RHEA"/>
</dbReference>
<dbReference type="GO" id="GO:0005524">
    <property type="term" value="F:ATP binding"/>
    <property type="evidence" value="ECO:0007669"/>
    <property type="project" value="UniProtKB-UniRule"/>
</dbReference>
<dbReference type="InterPro" id="IPR017441">
    <property type="entry name" value="Protein_kinase_ATP_BS"/>
</dbReference>
<evidence type="ECO:0000256" key="8">
    <source>
        <dbReference type="ARBA" id="ARBA00047559"/>
    </source>
</evidence>
<dbReference type="Proteomes" id="UP000231279">
    <property type="component" value="Unassembled WGS sequence"/>
</dbReference>
<dbReference type="GO" id="GO:0004709">
    <property type="term" value="F:MAP kinase kinase kinase activity"/>
    <property type="evidence" value="ECO:0007669"/>
    <property type="project" value="UniProtKB-EC"/>
</dbReference>
<feature type="domain" description="Protein kinase" evidence="12">
    <location>
        <begin position="357"/>
        <end position="609"/>
    </location>
</feature>
<dbReference type="InterPro" id="IPR011009">
    <property type="entry name" value="Kinase-like_dom_sf"/>
</dbReference>
<comment type="catalytic activity">
    <reaction evidence="9">
        <text>L-seryl-[protein] + ATP = O-phospho-L-seryl-[protein] + ADP + H(+)</text>
        <dbReference type="Rhea" id="RHEA:17989"/>
        <dbReference type="Rhea" id="RHEA-COMP:9863"/>
        <dbReference type="Rhea" id="RHEA-COMP:11604"/>
        <dbReference type="ChEBI" id="CHEBI:15378"/>
        <dbReference type="ChEBI" id="CHEBI:29999"/>
        <dbReference type="ChEBI" id="CHEBI:30616"/>
        <dbReference type="ChEBI" id="CHEBI:83421"/>
        <dbReference type="ChEBI" id="CHEBI:456216"/>
        <dbReference type="EC" id="2.7.11.25"/>
    </reaction>
</comment>
<dbReference type="PANTHER" id="PTHR48016">
    <property type="entry name" value="MAP KINASE KINASE KINASE SSK2-RELATED-RELATED"/>
    <property type="match status" value="1"/>
</dbReference>
<evidence type="ECO:0000256" key="9">
    <source>
        <dbReference type="ARBA" id="ARBA00048329"/>
    </source>
</evidence>
<dbReference type="GO" id="GO:0005737">
    <property type="term" value="C:cytoplasm"/>
    <property type="evidence" value="ECO:0007669"/>
    <property type="project" value="TreeGrafter"/>
</dbReference>
<dbReference type="PANTHER" id="PTHR48016:SF29">
    <property type="entry name" value="MITOGEN-ACTIVATED PROTEIN KINASE KINASE KINASE 1-RELATED"/>
    <property type="match status" value="1"/>
</dbReference>
<evidence type="ECO:0000256" key="5">
    <source>
        <dbReference type="ARBA" id="ARBA00022741"/>
    </source>
</evidence>
<dbReference type="SMART" id="SM00220">
    <property type="entry name" value="S_TKc"/>
    <property type="match status" value="1"/>
</dbReference>
<dbReference type="PRINTS" id="PR00109">
    <property type="entry name" value="TYRKINASE"/>
</dbReference>
<dbReference type="InterPro" id="IPR008271">
    <property type="entry name" value="Ser/Thr_kinase_AS"/>
</dbReference>
<dbReference type="PROSITE" id="PS00108">
    <property type="entry name" value="PROTEIN_KINASE_ST"/>
    <property type="match status" value="1"/>
</dbReference>
<feature type="binding site" evidence="10">
    <location>
        <position position="385"/>
    </location>
    <ligand>
        <name>ATP</name>
        <dbReference type="ChEBI" id="CHEBI:30616"/>
    </ligand>
</feature>
<name>A0A2G9GPH6_9LAMI</name>
<gene>
    <name evidence="13" type="ORF">CDL12_20239</name>
</gene>
<dbReference type="EMBL" id="NKXS01004175">
    <property type="protein sequence ID" value="PIN07204.1"/>
    <property type="molecule type" value="Genomic_DNA"/>
</dbReference>
<dbReference type="AlphaFoldDB" id="A0A2G9GPH6"/>
<protein>
    <recommendedName>
        <fullName evidence="2">mitogen-activated protein kinase kinase kinase</fullName>
        <ecNumber evidence="2">2.7.11.25</ecNumber>
    </recommendedName>
</protein>
<dbReference type="Gene3D" id="3.30.200.20">
    <property type="entry name" value="Phosphorylase Kinase, domain 1"/>
    <property type="match status" value="1"/>
</dbReference>
<dbReference type="OrthoDB" id="266718at2759"/>
<organism evidence="13 14">
    <name type="scientific">Handroanthus impetiginosus</name>
    <dbReference type="NCBI Taxonomy" id="429701"/>
    <lineage>
        <taxon>Eukaryota</taxon>
        <taxon>Viridiplantae</taxon>
        <taxon>Streptophyta</taxon>
        <taxon>Embryophyta</taxon>
        <taxon>Tracheophyta</taxon>
        <taxon>Spermatophyta</taxon>
        <taxon>Magnoliopsida</taxon>
        <taxon>eudicotyledons</taxon>
        <taxon>Gunneridae</taxon>
        <taxon>Pentapetalae</taxon>
        <taxon>asterids</taxon>
        <taxon>lamiids</taxon>
        <taxon>Lamiales</taxon>
        <taxon>Bignoniaceae</taxon>
        <taxon>Crescentiina</taxon>
        <taxon>Tabebuia alliance</taxon>
        <taxon>Handroanthus</taxon>
    </lineage>
</organism>
<evidence type="ECO:0000259" key="12">
    <source>
        <dbReference type="PROSITE" id="PS50011"/>
    </source>
</evidence>
<dbReference type="GO" id="GO:1902065">
    <property type="term" value="P:response to L-glutamate"/>
    <property type="evidence" value="ECO:0007669"/>
    <property type="project" value="UniProtKB-ARBA"/>
</dbReference>
<dbReference type="SUPFAM" id="SSF56112">
    <property type="entry name" value="Protein kinase-like (PK-like)"/>
    <property type="match status" value="1"/>
</dbReference>
<comment type="catalytic activity">
    <reaction evidence="8">
        <text>L-threonyl-[protein] + ATP = O-phospho-L-threonyl-[protein] + ADP + H(+)</text>
        <dbReference type="Rhea" id="RHEA:46608"/>
        <dbReference type="Rhea" id="RHEA-COMP:11060"/>
        <dbReference type="Rhea" id="RHEA-COMP:11605"/>
        <dbReference type="ChEBI" id="CHEBI:15378"/>
        <dbReference type="ChEBI" id="CHEBI:30013"/>
        <dbReference type="ChEBI" id="CHEBI:30616"/>
        <dbReference type="ChEBI" id="CHEBI:61977"/>
        <dbReference type="ChEBI" id="CHEBI:456216"/>
        <dbReference type="EC" id="2.7.11.25"/>
    </reaction>
</comment>
<proteinExistence type="inferred from homology"/>
<evidence type="ECO:0000256" key="3">
    <source>
        <dbReference type="ARBA" id="ARBA00022527"/>
    </source>
</evidence>
<reference evidence="14" key="1">
    <citation type="journal article" date="2018" name="Gigascience">
        <title>Genome assembly of the Pink Ipe (Handroanthus impetiginosus, Bignoniaceae), a highly valued, ecologically keystone Neotropical timber forest tree.</title>
        <authorList>
            <person name="Silva-Junior O.B."/>
            <person name="Grattapaglia D."/>
            <person name="Novaes E."/>
            <person name="Collevatti R.G."/>
        </authorList>
    </citation>
    <scope>NUCLEOTIDE SEQUENCE [LARGE SCALE GENOMIC DNA]</scope>
    <source>
        <strain evidence="14">cv. UFG-1</strain>
    </source>
</reference>
<keyword evidence="6" id="KW-0418">Kinase</keyword>
<dbReference type="InterPro" id="IPR000719">
    <property type="entry name" value="Prot_kinase_dom"/>
</dbReference>
<dbReference type="PROSITE" id="PS00107">
    <property type="entry name" value="PROTEIN_KINASE_ATP"/>
    <property type="match status" value="1"/>
</dbReference>
<dbReference type="InterPro" id="IPR050538">
    <property type="entry name" value="MAP_kinase_kinase_kinase"/>
</dbReference>
<keyword evidence="5 10" id="KW-0547">Nucleotide-binding</keyword>
<dbReference type="Gene3D" id="1.10.510.10">
    <property type="entry name" value="Transferase(Phosphotransferase) domain 1"/>
    <property type="match status" value="1"/>
</dbReference>
<accession>A0A2G9GPH6</accession>
<evidence type="ECO:0000256" key="7">
    <source>
        <dbReference type="ARBA" id="ARBA00022840"/>
    </source>
</evidence>
<dbReference type="FunFam" id="1.10.510.10:FF:000359">
    <property type="entry name" value="Mitogen-activated protein kinase 1, putative, expressed"/>
    <property type="match status" value="1"/>
</dbReference>
<evidence type="ECO:0000256" key="4">
    <source>
        <dbReference type="ARBA" id="ARBA00022679"/>
    </source>
</evidence>
<comment type="similarity">
    <text evidence="1">Belongs to the protein kinase superfamily. STE Ser/Thr protein kinase family. MAP kinase kinase kinase subfamily.</text>
</comment>
<evidence type="ECO:0000313" key="13">
    <source>
        <dbReference type="EMBL" id="PIN07204.1"/>
    </source>
</evidence>
<feature type="region of interest" description="Disordered" evidence="11">
    <location>
        <begin position="1"/>
        <end position="36"/>
    </location>
</feature>
<keyword evidence="14" id="KW-1185">Reference proteome</keyword>
<evidence type="ECO:0000256" key="6">
    <source>
        <dbReference type="ARBA" id="ARBA00022777"/>
    </source>
</evidence>
<sequence>MYRLPKIFSHSSERRRSRDSGSGSGSSRQAAKPKRLDRLNAAKNINYEFSPSTSGSSSLYSSEESSCKRSPDLFGGKMSFRVDGSIDELETICKTLGFSGIDDFAIPLEEYEAMKVRSSSAPVVCNREFRLLVYQKTEVDCDDVVECSGNCGCIKVVDLFNRQTEGSDMYVSSDVVSKKFEEGGDFGYMNRSRAPVFGTNTCELSKISGGGVMVSDVILTDNIRGRSSEFRGNGIKGARPPVLAPPPLVTLPEMDNRCSTWDASGGLVRDNYTRALGFEREIYLDKDEERTETGGQERSEQEEDFGRTVMMREENYVLSGSCSFTTTSIDDDSSSTTTEMMSSISPSRKFRRVIRDWQKGDLLGSGSFGSVYEGIADDGFFFAVKEVSLLDQGDEGKQRIIQLEQEIALLSQFEHENIVRYYGTKKDEAHLYIFLELVTKGSLLSLYQKYDLRVPQVSAYTRQILHGLKYLHDKNVVHRDIKCANILVHTNGLVKLADFGLAKATKLNDVKSCKGTAFWMAPEVVRSQWYGLAADIWSLGCTVLEMLTRRFPYSNLECQMAALYRIGRGQRPSIPETIPSDARDFILQCLQVDPSLRPTAAQLLEHPFVKRPLPSSSGTASPHSFGRQI</sequence>
<dbReference type="EC" id="2.7.11.25" evidence="2"/>
<evidence type="ECO:0000313" key="14">
    <source>
        <dbReference type="Proteomes" id="UP000231279"/>
    </source>
</evidence>
<dbReference type="STRING" id="429701.A0A2G9GPH6"/>
<comment type="caution">
    <text evidence="13">The sequence shown here is derived from an EMBL/GenBank/DDBJ whole genome shotgun (WGS) entry which is preliminary data.</text>
</comment>
<keyword evidence="3" id="KW-0723">Serine/threonine-protein kinase</keyword>
<dbReference type="PROSITE" id="PS50011">
    <property type="entry name" value="PROTEIN_KINASE_DOM"/>
    <property type="match status" value="1"/>
</dbReference>